<sequence length="153" mass="16561">MADTLGVTLSTPLKPEQIARLRKALPGYAGILDDVAALLEADAGALNLPDVTPEALLAAQAEQKYLAAREAVAQAVHRSLFEQRLQVDDRAMKMLEKIARRINALKEDDRDLPARWKLLLDFLGTFRQGGARKPKSTEPAAAEPAAVEPIAVA</sequence>
<evidence type="ECO:0000313" key="2">
    <source>
        <dbReference type="EMBL" id="KYF66677.1"/>
    </source>
</evidence>
<evidence type="ECO:0000256" key="1">
    <source>
        <dbReference type="SAM" id="MobiDB-lite"/>
    </source>
</evidence>
<organism evidence="2 3">
    <name type="scientific">Sorangium cellulosum</name>
    <name type="common">Polyangium cellulosum</name>
    <dbReference type="NCBI Taxonomy" id="56"/>
    <lineage>
        <taxon>Bacteria</taxon>
        <taxon>Pseudomonadati</taxon>
        <taxon>Myxococcota</taxon>
        <taxon>Polyangia</taxon>
        <taxon>Polyangiales</taxon>
        <taxon>Polyangiaceae</taxon>
        <taxon>Sorangium</taxon>
    </lineage>
</organism>
<dbReference type="AlphaFoldDB" id="A0A150QF98"/>
<reference evidence="2 3" key="1">
    <citation type="submission" date="2014-02" db="EMBL/GenBank/DDBJ databases">
        <title>The small core and large imbalanced accessory genome model reveals a collaborative survival strategy of Sorangium cellulosum strains in nature.</title>
        <authorList>
            <person name="Han K."/>
            <person name="Peng R."/>
            <person name="Blom J."/>
            <person name="Li Y.-Z."/>
        </authorList>
    </citation>
    <scope>NUCLEOTIDE SEQUENCE [LARGE SCALE GENOMIC DNA]</scope>
    <source>
        <strain evidence="2 3">So0008-312</strain>
    </source>
</reference>
<comment type="caution">
    <text evidence="2">The sequence shown here is derived from an EMBL/GenBank/DDBJ whole genome shotgun (WGS) entry which is preliminary data.</text>
</comment>
<feature type="compositionally biased region" description="Low complexity" evidence="1">
    <location>
        <begin position="138"/>
        <end position="153"/>
    </location>
</feature>
<evidence type="ECO:0000313" key="3">
    <source>
        <dbReference type="Proteomes" id="UP000075260"/>
    </source>
</evidence>
<name>A0A150QF98_SORCE</name>
<gene>
    <name evidence="2" type="ORF">BE15_12590</name>
</gene>
<accession>A0A150QF98</accession>
<dbReference type="Proteomes" id="UP000075260">
    <property type="component" value="Unassembled WGS sequence"/>
</dbReference>
<protein>
    <submittedName>
        <fullName evidence="2">Uncharacterized protein</fullName>
    </submittedName>
</protein>
<dbReference type="EMBL" id="JEMA01000720">
    <property type="protein sequence ID" value="KYF66677.1"/>
    <property type="molecule type" value="Genomic_DNA"/>
</dbReference>
<proteinExistence type="predicted"/>
<feature type="region of interest" description="Disordered" evidence="1">
    <location>
        <begin position="130"/>
        <end position="153"/>
    </location>
</feature>